<dbReference type="GeneID" id="64671417"/>
<evidence type="ECO:0000313" key="1">
    <source>
        <dbReference type="EMBL" id="KAG1898861.1"/>
    </source>
</evidence>
<name>A0AAD4E3Z9_9AGAM</name>
<sequence>MTRQLSRALSLTVKIGMGVLSVNHISFNQGASLLPHEPFHITFQYIGDSLSTTQSAIALSGIDSYGNDHGISKVSFPFVSSELYDLMVISKKKKYYDPLHDYTAPQNFKRDYPAAAHVWGWPDPEGRLFDYVVSYQQVVNHRWMFDGKDLKIRMDGQCKVSGYLESSLEEWGMVTDGRGAVNAQALH</sequence>
<comment type="caution">
    <text evidence="1">The sequence shown here is derived from an EMBL/GenBank/DDBJ whole genome shotgun (WGS) entry which is preliminary data.</text>
</comment>
<dbReference type="EMBL" id="JABBWK010000036">
    <property type="protein sequence ID" value="KAG1898861.1"/>
    <property type="molecule type" value="Genomic_DNA"/>
</dbReference>
<protein>
    <submittedName>
        <fullName evidence="1">Uncharacterized protein</fullName>
    </submittedName>
</protein>
<reference evidence="1" key="1">
    <citation type="journal article" date="2020" name="New Phytol.">
        <title>Comparative genomics reveals dynamic genome evolution in host specialist ectomycorrhizal fungi.</title>
        <authorList>
            <person name="Lofgren L.A."/>
            <person name="Nguyen N.H."/>
            <person name="Vilgalys R."/>
            <person name="Ruytinx J."/>
            <person name="Liao H.L."/>
            <person name="Branco S."/>
            <person name="Kuo A."/>
            <person name="LaButti K."/>
            <person name="Lipzen A."/>
            <person name="Andreopoulos W."/>
            <person name="Pangilinan J."/>
            <person name="Riley R."/>
            <person name="Hundley H."/>
            <person name="Na H."/>
            <person name="Barry K."/>
            <person name="Grigoriev I.V."/>
            <person name="Stajich J.E."/>
            <person name="Kennedy P.G."/>
        </authorList>
    </citation>
    <scope>NUCLEOTIDE SEQUENCE</scope>
    <source>
        <strain evidence="1">FC203</strain>
    </source>
</reference>
<dbReference type="Proteomes" id="UP001195769">
    <property type="component" value="Unassembled WGS sequence"/>
</dbReference>
<accession>A0AAD4E3Z9</accession>
<dbReference type="RefSeq" id="XP_041224437.1">
    <property type="nucleotide sequence ID" value="XM_041377119.1"/>
</dbReference>
<evidence type="ECO:0000313" key="2">
    <source>
        <dbReference type="Proteomes" id="UP001195769"/>
    </source>
</evidence>
<dbReference type="AlphaFoldDB" id="A0AAD4E3Z9"/>
<gene>
    <name evidence="1" type="ORF">F5891DRAFT_981518</name>
</gene>
<proteinExistence type="predicted"/>
<keyword evidence="2" id="KW-1185">Reference proteome</keyword>
<organism evidence="1 2">
    <name type="scientific">Suillus fuscotomentosus</name>
    <dbReference type="NCBI Taxonomy" id="1912939"/>
    <lineage>
        <taxon>Eukaryota</taxon>
        <taxon>Fungi</taxon>
        <taxon>Dikarya</taxon>
        <taxon>Basidiomycota</taxon>
        <taxon>Agaricomycotina</taxon>
        <taxon>Agaricomycetes</taxon>
        <taxon>Agaricomycetidae</taxon>
        <taxon>Boletales</taxon>
        <taxon>Suillineae</taxon>
        <taxon>Suillaceae</taxon>
        <taxon>Suillus</taxon>
    </lineage>
</organism>